<gene>
    <name evidence="2" type="ORF">GQR93_02690</name>
</gene>
<dbReference type="InterPro" id="IPR046947">
    <property type="entry name" value="LytR-like"/>
</dbReference>
<dbReference type="PROSITE" id="PS50930">
    <property type="entry name" value="HTH_LYTTR"/>
    <property type="match status" value="1"/>
</dbReference>
<dbReference type="PANTHER" id="PTHR37299">
    <property type="entry name" value="TRANSCRIPTIONAL REGULATOR-RELATED"/>
    <property type="match status" value="1"/>
</dbReference>
<evidence type="ECO:0000259" key="1">
    <source>
        <dbReference type="PROSITE" id="PS50930"/>
    </source>
</evidence>
<name>A0A6P1E239_LENHI</name>
<dbReference type="GeneID" id="69057266"/>
<dbReference type="Pfam" id="PF04397">
    <property type="entry name" value="LytTR"/>
    <property type="match status" value="1"/>
</dbReference>
<evidence type="ECO:0000313" key="2">
    <source>
        <dbReference type="EMBL" id="QHB51207.1"/>
    </source>
</evidence>
<dbReference type="GO" id="GO:0000156">
    <property type="term" value="F:phosphorelay response regulator activity"/>
    <property type="evidence" value="ECO:0007669"/>
    <property type="project" value="InterPro"/>
</dbReference>
<organism evidence="2 3">
    <name type="scientific">Lentilactobacillus hilgardii</name>
    <name type="common">Lactobacillus hilgardii</name>
    <dbReference type="NCBI Taxonomy" id="1588"/>
    <lineage>
        <taxon>Bacteria</taxon>
        <taxon>Bacillati</taxon>
        <taxon>Bacillota</taxon>
        <taxon>Bacilli</taxon>
        <taxon>Lactobacillales</taxon>
        <taxon>Lactobacillaceae</taxon>
        <taxon>Lentilactobacillus</taxon>
    </lineage>
</organism>
<proteinExistence type="predicted"/>
<accession>A0A6P1E239</accession>
<dbReference type="InterPro" id="IPR007492">
    <property type="entry name" value="LytTR_DNA-bd_dom"/>
</dbReference>
<dbReference type="SMART" id="SM00850">
    <property type="entry name" value="LytTR"/>
    <property type="match status" value="1"/>
</dbReference>
<reference evidence="2 3" key="1">
    <citation type="submission" date="2019-12" db="EMBL/GenBank/DDBJ databases">
        <title>Lactobacillus hilgardii FLUB.</title>
        <authorList>
            <person name="Gustaw K."/>
        </authorList>
    </citation>
    <scope>NUCLEOTIDE SEQUENCE [LARGE SCALE GENOMIC DNA]</scope>
    <source>
        <strain evidence="2 3">FLUB</strain>
    </source>
</reference>
<dbReference type="PANTHER" id="PTHR37299:SF4">
    <property type="entry name" value="TRANSCRIPTIONAL REGULATOR"/>
    <property type="match status" value="1"/>
</dbReference>
<protein>
    <submittedName>
        <fullName evidence="2">LytTR family transcriptional regulator</fullName>
    </submittedName>
</protein>
<dbReference type="EMBL" id="CP047121">
    <property type="protein sequence ID" value="QHB51207.1"/>
    <property type="molecule type" value="Genomic_DNA"/>
</dbReference>
<feature type="domain" description="HTH LytTR-type" evidence="1">
    <location>
        <begin position="44"/>
        <end position="147"/>
    </location>
</feature>
<evidence type="ECO:0000313" key="3">
    <source>
        <dbReference type="Proteomes" id="UP000465035"/>
    </source>
</evidence>
<dbReference type="AlphaFoldDB" id="A0A6P1E239"/>
<dbReference type="GO" id="GO:0003677">
    <property type="term" value="F:DNA binding"/>
    <property type="evidence" value="ECO:0007669"/>
    <property type="project" value="InterPro"/>
</dbReference>
<dbReference type="RefSeq" id="WP_003552106.1">
    <property type="nucleotide sequence ID" value="NZ_CABKOL010000106.1"/>
</dbReference>
<dbReference type="Proteomes" id="UP000465035">
    <property type="component" value="Chromosome"/>
</dbReference>
<dbReference type="Gene3D" id="2.40.50.1020">
    <property type="entry name" value="LytTr DNA-binding domain"/>
    <property type="match status" value="1"/>
</dbReference>
<sequence length="149" mass="17668">MKVRVEIDGDLKNKEIVIKAPRYDAETESLYQSIQNLYGQIKPLVFLKGTSEYYLDVNDILFFETDGRQVHAHTRDDEYVIRYRLYELEDLLTGQFVRISKSAIINSNQVYALTRSVSSIVVRFQNSSKQVYVSRRYYKVLKDKLERRR</sequence>